<gene>
    <name evidence="3" type="ORF">EYB53_013530</name>
</gene>
<keyword evidence="2" id="KW-0812">Transmembrane</keyword>
<protein>
    <recommendedName>
        <fullName evidence="5">PrgI family protein</fullName>
    </recommendedName>
</protein>
<dbReference type="Proteomes" id="UP001193081">
    <property type="component" value="Unassembled WGS sequence"/>
</dbReference>
<keyword evidence="2" id="KW-0472">Membrane</keyword>
<accession>A0ABS4DBC7</accession>
<dbReference type="EMBL" id="SIJK02000023">
    <property type="protein sequence ID" value="MBP1466732.1"/>
    <property type="molecule type" value="Genomic_DNA"/>
</dbReference>
<feature type="transmembrane region" description="Helical" evidence="2">
    <location>
        <begin position="45"/>
        <end position="64"/>
    </location>
</feature>
<evidence type="ECO:0000256" key="1">
    <source>
        <dbReference type="SAM" id="MobiDB-lite"/>
    </source>
</evidence>
<evidence type="ECO:0000313" key="3">
    <source>
        <dbReference type="EMBL" id="MBP1466732.1"/>
    </source>
</evidence>
<keyword evidence="4" id="KW-1185">Reference proteome</keyword>
<evidence type="ECO:0008006" key="5">
    <source>
        <dbReference type="Google" id="ProtNLM"/>
    </source>
</evidence>
<feature type="region of interest" description="Disordered" evidence="1">
    <location>
        <begin position="93"/>
        <end position="122"/>
    </location>
</feature>
<name>A0ABS4DBC7_9CHLR</name>
<keyword evidence="2" id="KW-1133">Transmembrane helix</keyword>
<comment type="caution">
    <text evidence="3">The sequence shown here is derived from an EMBL/GenBank/DDBJ whole genome shotgun (WGS) entry which is preliminary data.</text>
</comment>
<organism evidence="3 4">
    <name type="scientific">Candidatus Chloroploca mongolica</name>
    <dbReference type="NCBI Taxonomy" id="2528176"/>
    <lineage>
        <taxon>Bacteria</taxon>
        <taxon>Bacillati</taxon>
        <taxon>Chloroflexota</taxon>
        <taxon>Chloroflexia</taxon>
        <taxon>Chloroflexales</taxon>
        <taxon>Chloroflexineae</taxon>
        <taxon>Oscillochloridaceae</taxon>
        <taxon>Candidatus Chloroploca</taxon>
    </lineage>
</organism>
<dbReference type="RefSeq" id="WP_135478756.1">
    <property type="nucleotide sequence ID" value="NZ_SIJK02000023.1"/>
</dbReference>
<evidence type="ECO:0000256" key="2">
    <source>
        <dbReference type="SAM" id="Phobius"/>
    </source>
</evidence>
<feature type="transmembrane region" description="Helical" evidence="2">
    <location>
        <begin position="20"/>
        <end position="39"/>
    </location>
</feature>
<evidence type="ECO:0000313" key="4">
    <source>
        <dbReference type="Proteomes" id="UP001193081"/>
    </source>
</evidence>
<reference evidence="3 4" key="1">
    <citation type="submission" date="2021-03" db="EMBL/GenBank/DDBJ databases">
        <authorList>
            <person name="Grouzdev D.S."/>
        </authorList>
    </citation>
    <scope>NUCLEOTIDE SEQUENCE [LARGE SCALE GENOMIC DNA]</scope>
    <source>
        <strain evidence="3 4">M50-1</strain>
    </source>
</reference>
<proteinExistence type="predicted"/>
<sequence>MPYDQLEEIQNRRSEKIAMFLTLENAVGLILIAVPVYLLSYGLPGVLRISIVLLAALLGIGLTIDINGLPPYTRLLWAGRGWLERHLNGARITPTHLPGTASSAPPDRPLPRGGPIRRRRMPTPVVAPSRSIQPTRIGSTPRVATEHLAQASEHSELIISHDHHAHEGAS</sequence>